<reference evidence="7 8" key="1">
    <citation type="submission" date="2018-08" db="EMBL/GenBank/DDBJ databases">
        <title>A genome reference for cultivated species of the human gut microbiota.</title>
        <authorList>
            <person name="Zou Y."/>
            <person name="Xue W."/>
            <person name="Luo G."/>
        </authorList>
    </citation>
    <scope>NUCLEOTIDE SEQUENCE [LARGE SCALE GENOMIC DNA]</scope>
    <source>
        <strain evidence="7 8">AF22-21</strain>
    </source>
</reference>
<dbReference type="InterPro" id="IPR004625">
    <property type="entry name" value="PyrdxlKinase"/>
</dbReference>
<evidence type="ECO:0000256" key="5">
    <source>
        <dbReference type="ARBA" id="ARBA00022840"/>
    </source>
</evidence>
<name>A0A412IRY8_9FIRM</name>
<organism evidence="7 8">
    <name type="scientific">Coprococcus eutactus</name>
    <dbReference type="NCBI Taxonomy" id="33043"/>
    <lineage>
        <taxon>Bacteria</taxon>
        <taxon>Bacillati</taxon>
        <taxon>Bacillota</taxon>
        <taxon>Clostridia</taxon>
        <taxon>Lachnospirales</taxon>
        <taxon>Lachnospiraceae</taxon>
        <taxon>Coprococcus</taxon>
    </lineage>
</organism>
<dbReference type="Gene3D" id="3.40.1190.20">
    <property type="match status" value="1"/>
</dbReference>
<dbReference type="OrthoDB" id="9800808at2"/>
<accession>A0A412IRY8</accession>
<feature type="domain" description="Pyridoxamine kinase/Phosphomethylpyrimidine kinase" evidence="6">
    <location>
        <begin position="70"/>
        <end position="252"/>
    </location>
</feature>
<dbReference type="NCBIfam" id="NF005491">
    <property type="entry name" value="PRK07105.1"/>
    <property type="match status" value="1"/>
</dbReference>
<dbReference type="GO" id="GO:0009443">
    <property type="term" value="P:pyridoxal 5'-phosphate salvage"/>
    <property type="evidence" value="ECO:0007669"/>
    <property type="project" value="InterPro"/>
</dbReference>
<evidence type="ECO:0000313" key="8">
    <source>
        <dbReference type="Proteomes" id="UP000283295"/>
    </source>
</evidence>
<proteinExistence type="predicted"/>
<dbReference type="PANTHER" id="PTHR10534:SF2">
    <property type="entry name" value="PYRIDOXAL KINASE"/>
    <property type="match status" value="1"/>
</dbReference>
<dbReference type="GO" id="GO:0005524">
    <property type="term" value="F:ATP binding"/>
    <property type="evidence" value="ECO:0007669"/>
    <property type="project" value="UniProtKB-KW"/>
</dbReference>
<dbReference type="GO" id="GO:0008478">
    <property type="term" value="F:pyridoxal kinase activity"/>
    <property type="evidence" value="ECO:0007669"/>
    <property type="project" value="UniProtKB-EC"/>
</dbReference>
<evidence type="ECO:0000256" key="1">
    <source>
        <dbReference type="ARBA" id="ARBA00012104"/>
    </source>
</evidence>
<protein>
    <recommendedName>
        <fullName evidence="1">pyridoxal kinase</fullName>
        <ecNumber evidence="1">2.7.1.35</ecNumber>
    </recommendedName>
</protein>
<keyword evidence="4 7" id="KW-0418">Kinase</keyword>
<evidence type="ECO:0000313" key="7">
    <source>
        <dbReference type="EMBL" id="RGS42863.1"/>
    </source>
</evidence>
<evidence type="ECO:0000256" key="4">
    <source>
        <dbReference type="ARBA" id="ARBA00022777"/>
    </source>
</evidence>
<sequence length="272" mass="30043">MNNILLINDMAGYGKVALSAMIPIMSNMKFQVYNLPTALVSNTLDYGKFDILETTGYMKNSMRVWDELGFAFDTIATGFLVSEDQTKLVAEYCEKKKSQGAFIFVDPIMGDDGVLYNGVTENTVGYMRQMCKVADLIVPNCTEAAFLAGKYTDKKILTMTEAEELAHTLHGYGAKTVVITSVNIDGQTSTLMLDGDTDKMNVFPYTEIPVRFPGTGDIFSAVLIGKYRGGNSIEDSVQSAMKVVEKLIDLNKDNADKYKGIPLEQYIEVITK</sequence>
<evidence type="ECO:0000256" key="2">
    <source>
        <dbReference type="ARBA" id="ARBA00022679"/>
    </source>
</evidence>
<dbReference type="EC" id="2.7.1.35" evidence="1"/>
<keyword evidence="5" id="KW-0067">ATP-binding</keyword>
<dbReference type="PANTHER" id="PTHR10534">
    <property type="entry name" value="PYRIDOXAL KINASE"/>
    <property type="match status" value="1"/>
</dbReference>
<dbReference type="GO" id="GO:0005829">
    <property type="term" value="C:cytosol"/>
    <property type="evidence" value="ECO:0007669"/>
    <property type="project" value="TreeGrafter"/>
</dbReference>
<dbReference type="Pfam" id="PF08543">
    <property type="entry name" value="Phos_pyr_kin"/>
    <property type="match status" value="1"/>
</dbReference>
<evidence type="ECO:0000256" key="3">
    <source>
        <dbReference type="ARBA" id="ARBA00022741"/>
    </source>
</evidence>
<dbReference type="Proteomes" id="UP000283295">
    <property type="component" value="Unassembled WGS sequence"/>
</dbReference>
<keyword evidence="2 7" id="KW-0808">Transferase</keyword>
<dbReference type="InterPro" id="IPR013749">
    <property type="entry name" value="PM/HMP-P_kinase-1"/>
</dbReference>
<gene>
    <name evidence="7" type="ORF">DWX94_07040</name>
</gene>
<evidence type="ECO:0000259" key="6">
    <source>
        <dbReference type="Pfam" id="PF08543"/>
    </source>
</evidence>
<dbReference type="EMBL" id="QRVK01000014">
    <property type="protein sequence ID" value="RGS42863.1"/>
    <property type="molecule type" value="Genomic_DNA"/>
</dbReference>
<dbReference type="SUPFAM" id="SSF53613">
    <property type="entry name" value="Ribokinase-like"/>
    <property type="match status" value="1"/>
</dbReference>
<dbReference type="AlphaFoldDB" id="A0A412IRY8"/>
<dbReference type="InterPro" id="IPR029056">
    <property type="entry name" value="Ribokinase-like"/>
</dbReference>
<keyword evidence="3" id="KW-0547">Nucleotide-binding</keyword>
<comment type="caution">
    <text evidence="7">The sequence shown here is derived from an EMBL/GenBank/DDBJ whole genome shotgun (WGS) entry which is preliminary data.</text>
</comment>